<keyword evidence="2" id="KW-1185">Reference proteome</keyword>
<dbReference type="AlphaFoldDB" id="A0A5B7E0B0"/>
<evidence type="ECO:0000313" key="1">
    <source>
        <dbReference type="EMBL" id="MPC27340.1"/>
    </source>
</evidence>
<comment type="caution">
    <text evidence="1">The sequence shown here is derived from an EMBL/GenBank/DDBJ whole genome shotgun (WGS) entry which is preliminary data.</text>
</comment>
<sequence>MDILVVVGFARVWSSRHGINSFFKFLFFFRYKSLCQFDSVALRVTRVEADAAQRLVTVGTPVPEVVSMSGTLVILQR</sequence>
<evidence type="ECO:0000313" key="2">
    <source>
        <dbReference type="Proteomes" id="UP000324222"/>
    </source>
</evidence>
<dbReference type="Proteomes" id="UP000324222">
    <property type="component" value="Unassembled WGS sequence"/>
</dbReference>
<proteinExistence type="predicted"/>
<dbReference type="EMBL" id="VSRR010001729">
    <property type="protein sequence ID" value="MPC27340.1"/>
    <property type="molecule type" value="Genomic_DNA"/>
</dbReference>
<accession>A0A5B7E0B0</accession>
<organism evidence="1 2">
    <name type="scientific">Portunus trituberculatus</name>
    <name type="common">Swimming crab</name>
    <name type="synonym">Neptunus trituberculatus</name>
    <dbReference type="NCBI Taxonomy" id="210409"/>
    <lineage>
        <taxon>Eukaryota</taxon>
        <taxon>Metazoa</taxon>
        <taxon>Ecdysozoa</taxon>
        <taxon>Arthropoda</taxon>
        <taxon>Crustacea</taxon>
        <taxon>Multicrustacea</taxon>
        <taxon>Malacostraca</taxon>
        <taxon>Eumalacostraca</taxon>
        <taxon>Eucarida</taxon>
        <taxon>Decapoda</taxon>
        <taxon>Pleocyemata</taxon>
        <taxon>Brachyura</taxon>
        <taxon>Eubrachyura</taxon>
        <taxon>Portunoidea</taxon>
        <taxon>Portunidae</taxon>
        <taxon>Portuninae</taxon>
        <taxon>Portunus</taxon>
    </lineage>
</organism>
<protein>
    <submittedName>
        <fullName evidence="1">Uncharacterized protein</fullName>
    </submittedName>
</protein>
<reference evidence="1 2" key="1">
    <citation type="submission" date="2019-05" db="EMBL/GenBank/DDBJ databases">
        <title>Another draft genome of Portunus trituberculatus and its Hox gene families provides insights of decapod evolution.</title>
        <authorList>
            <person name="Jeong J.-H."/>
            <person name="Song I."/>
            <person name="Kim S."/>
            <person name="Choi T."/>
            <person name="Kim D."/>
            <person name="Ryu S."/>
            <person name="Kim W."/>
        </authorList>
    </citation>
    <scope>NUCLEOTIDE SEQUENCE [LARGE SCALE GENOMIC DNA]</scope>
    <source>
        <tissue evidence="1">Muscle</tissue>
    </source>
</reference>
<name>A0A5B7E0B0_PORTR</name>
<gene>
    <name evidence="1" type="ORF">E2C01_020508</name>
</gene>